<dbReference type="AlphaFoldDB" id="A0A821HKU6"/>
<reference evidence="1" key="1">
    <citation type="submission" date="2021-02" db="EMBL/GenBank/DDBJ databases">
        <authorList>
            <person name="Nowell W R."/>
        </authorList>
    </citation>
    <scope>NUCLEOTIDE SEQUENCE</scope>
</reference>
<evidence type="ECO:0000313" key="1">
    <source>
        <dbReference type="EMBL" id="CAF4686906.1"/>
    </source>
</evidence>
<organism evidence="1 2">
    <name type="scientific">Rotaria magnacalcarata</name>
    <dbReference type="NCBI Taxonomy" id="392030"/>
    <lineage>
        <taxon>Eukaryota</taxon>
        <taxon>Metazoa</taxon>
        <taxon>Spiralia</taxon>
        <taxon>Gnathifera</taxon>
        <taxon>Rotifera</taxon>
        <taxon>Eurotatoria</taxon>
        <taxon>Bdelloidea</taxon>
        <taxon>Philodinida</taxon>
        <taxon>Philodinidae</taxon>
        <taxon>Rotaria</taxon>
    </lineage>
</organism>
<dbReference type="Proteomes" id="UP000663866">
    <property type="component" value="Unassembled WGS sequence"/>
</dbReference>
<keyword evidence="2" id="KW-1185">Reference proteome</keyword>
<protein>
    <submittedName>
        <fullName evidence="1">Uncharacterized protein</fullName>
    </submittedName>
</protein>
<proteinExistence type="predicted"/>
<sequence length="56" mass="6003">MATTSTPMHTLNITKSDIKTIPTTTLLDSNNNSGNSKRVTINFTNAQDLLAIAPLT</sequence>
<evidence type="ECO:0000313" key="2">
    <source>
        <dbReference type="Proteomes" id="UP000663866"/>
    </source>
</evidence>
<gene>
    <name evidence="1" type="ORF">OVN521_LOCUS47931</name>
</gene>
<accession>A0A821HKU6</accession>
<dbReference type="EMBL" id="CAJOBG010096791">
    <property type="protein sequence ID" value="CAF4686906.1"/>
    <property type="molecule type" value="Genomic_DNA"/>
</dbReference>
<name>A0A821HKU6_9BILA</name>
<feature type="non-terminal residue" evidence="1">
    <location>
        <position position="56"/>
    </location>
</feature>
<comment type="caution">
    <text evidence="1">The sequence shown here is derived from an EMBL/GenBank/DDBJ whole genome shotgun (WGS) entry which is preliminary data.</text>
</comment>